<reference evidence="2" key="1">
    <citation type="submission" date="2017-08" db="EMBL/GenBank/DDBJ databases">
        <authorList>
            <person name="Polle J.E."/>
            <person name="Barry K."/>
            <person name="Cushman J."/>
            <person name="Schmutz J."/>
            <person name="Tran D."/>
            <person name="Hathwaick L.T."/>
            <person name="Yim W.C."/>
            <person name="Jenkins J."/>
            <person name="Mckie-Krisberg Z.M."/>
            <person name="Prochnik S."/>
            <person name="Lindquist E."/>
            <person name="Dockter R.B."/>
            <person name="Adam C."/>
            <person name="Molina H."/>
            <person name="Bunkerborg J."/>
            <person name="Jin E."/>
            <person name="Buchheim M."/>
            <person name="Magnuson J."/>
        </authorList>
    </citation>
    <scope>NUCLEOTIDE SEQUENCE</scope>
    <source>
        <strain evidence="2">CCAP 19/18</strain>
    </source>
</reference>
<proteinExistence type="predicted"/>
<name>A0ABQ7G238_DUNSA</name>
<comment type="caution">
    <text evidence="2">The sequence shown here is derived from an EMBL/GenBank/DDBJ whole genome shotgun (WGS) entry which is preliminary data.</text>
</comment>
<protein>
    <submittedName>
        <fullName evidence="2">Uncharacterized protein</fullName>
    </submittedName>
</protein>
<gene>
    <name evidence="2" type="ORF">DUNSADRAFT_17239</name>
</gene>
<keyword evidence="3" id="KW-1185">Reference proteome</keyword>
<evidence type="ECO:0000313" key="2">
    <source>
        <dbReference type="EMBL" id="KAF5828666.1"/>
    </source>
</evidence>
<feature type="region of interest" description="Disordered" evidence="1">
    <location>
        <begin position="70"/>
        <end position="91"/>
    </location>
</feature>
<evidence type="ECO:0000256" key="1">
    <source>
        <dbReference type="SAM" id="MobiDB-lite"/>
    </source>
</evidence>
<feature type="compositionally biased region" description="Low complexity" evidence="1">
    <location>
        <begin position="73"/>
        <end position="91"/>
    </location>
</feature>
<feature type="region of interest" description="Disordered" evidence="1">
    <location>
        <begin position="1"/>
        <end position="25"/>
    </location>
</feature>
<feature type="region of interest" description="Disordered" evidence="1">
    <location>
        <begin position="110"/>
        <end position="131"/>
    </location>
</feature>
<accession>A0ABQ7G238</accession>
<dbReference type="EMBL" id="MU070264">
    <property type="protein sequence ID" value="KAF5828666.1"/>
    <property type="molecule type" value="Genomic_DNA"/>
</dbReference>
<organism evidence="2 3">
    <name type="scientific">Dunaliella salina</name>
    <name type="common">Green alga</name>
    <name type="synonym">Protococcus salinus</name>
    <dbReference type="NCBI Taxonomy" id="3046"/>
    <lineage>
        <taxon>Eukaryota</taxon>
        <taxon>Viridiplantae</taxon>
        <taxon>Chlorophyta</taxon>
        <taxon>core chlorophytes</taxon>
        <taxon>Chlorophyceae</taxon>
        <taxon>CS clade</taxon>
        <taxon>Chlamydomonadales</taxon>
        <taxon>Dunaliellaceae</taxon>
        <taxon>Dunaliella</taxon>
    </lineage>
</organism>
<evidence type="ECO:0000313" key="3">
    <source>
        <dbReference type="Proteomes" id="UP000815325"/>
    </source>
</evidence>
<feature type="compositionally biased region" description="Polar residues" evidence="1">
    <location>
        <begin position="110"/>
        <end position="119"/>
    </location>
</feature>
<dbReference type="Proteomes" id="UP000815325">
    <property type="component" value="Unassembled WGS sequence"/>
</dbReference>
<sequence>MLLPLPPGSGQPGLQPHNSSCWITPPQAPPKELPSYCALGSWPSALYLAALLQHLPDLHAAYIDMREGGSKVAPATSTPPSQPALSKSSSSSSLLGGAFIARSSSTPVIAHNPLSTDQQGGALGFGRDASKQSSSAQQGVDMIFTGGNAHDSGVRESERGNMQEAERVVVAGPLCYLPAGGVPPWPVQDPWVDGTYYSLDA</sequence>